<accession>A0A7R9SV23</accession>
<comment type="similarity">
    <text evidence="2">Belongs to the peroxin-11 family.</text>
</comment>
<dbReference type="GO" id="GO:0005778">
    <property type="term" value="C:peroxisomal membrane"/>
    <property type="evidence" value="ECO:0007669"/>
    <property type="project" value="UniProtKB-SubCell"/>
</dbReference>
<sequence length="222" mass="23695">MTDLNSYLTATQGFLSKADGKDKLLALLQYAAMLASGGEPGISIQVQKSLAGARKPFRIMKPLEALLPLLKTPQKNAHIPLVLLDKLKGLGMVLYFGGDHVVWASSSGLVTDKELVEKAGQISLYGWLVGSVCAALLEAVAAVQSEAKCETDANPSDVIWEQRKKHSLVVTSNVCQASVALALLGIVPMKPRTTAMLGFLTSAISCYQLLPTFPISAKLKET</sequence>
<dbReference type="PANTHER" id="PTHR12652:SF50">
    <property type="entry name" value="PEROXIN 11"/>
    <property type="match status" value="1"/>
</dbReference>
<reference evidence="6" key="1">
    <citation type="submission" date="2021-01" db="EMBL/GenBank/DDBJ databases">
        <authorList>
            <person name="Corre E."/>
            <person name="Pelletier E."/>
            <person name="Niang G."/>
            <person name="Scheremetjew M."/>
            <person name="Finn R."/>
            <person name="Kale V."/>
            <person name="Holt S."/>
            <person name="Cochrane G."/>
            <person name="Meng A."/>
            <person name="Brown T."/>
            <person name="Cohen L."/>
        </authorList>
    </citation>
    <scope>NUCLEOTIDE SEQUENCE</scope>
    <source>
        <strain evidence="6">CCMP720</strain>
    </source>
</reference>
<evidence type="ECO:0000256" key="3">
    <source>
        <dbReference type="ARBA" id="ARBA00022593"/>
    </source>
</evidence>
<organism evidence="6">
    <name type="scientific">Polyblepharides amylifera</name>
    <dbReference type="NCBI Taxonomy" id="1486889"/>
    <lineage>
        <taxon>Eukaryota</taxon>
        <taxon>Viridiplantae</taxon>
        <taxon>Chlorophyta</taxon>
        <taxon>Pyramimonadophyceae</taxon>
        <taxon>Pyramimonadales</taxon>
        <taxon>Polyblepharidaceae</taxon>
        <taxon>Polyblepharides</taxon>
    </lineage>
</organism>
<gene>
    <name evidence="6" type="ORF">PAMY1081_LOCUS170</name>
</gene>
<keyword evidence="3" id="KW-0962">Peroxisome biogenesis</keyword>
<evidence type="ECO:0008006" key="7">
    <source>
        <dbReference type="Google" id="ProtNLM"/>
    </source>
</evidence>
<proteinExistence type="inferred from homology"/>
<evidence type="ECO:0000256" key="2">
    <source>
        <dbReference type="ARBA" id="ARBA00008194"/>
    </source>
</evidence>
<dbReference type="InterPro" id="IPR008733">
    <property type="entry name" value="PEX11"/>
</dbReference>
<evidence type="ECO:0000256" key="4">
    <source>
        <dbReference type="ARBA" id="ARBA00023136"/>
    </source>
</evidence>
<dbReference type="Pfam" id="PF05648">
    <property type="entry name" value="PEX11"/>
    <property type="match status" value="1"/>
</dbReference>
<keyword evidence="4" id="KW-0472">Membrane</keyword>
<name>A0A7R9SV23_9CHLO</name>
<dbReference type="AlphaFoldDB" id="A0A7R9SV23"/>
<protein>
    <recommendedName>
        <fullName evidence="7">Peroxisomal membrane protein 11C</fullName>
    </recommendedName>
</protein>
<keyword evidence="5" id="KW-0576">Peroxisome</keyword>
<evidence type="ECO:0000256" key="1">
    <source>
        <dbReference type="ARBA" id="ARBA00004585"/>
    </source>
</evidence>
<dbReference type="EMBL" id="HBDV01000249">
    <property type="protein sequence ID" value="CAD8215896.1"/>
    <property type="molecule type" value="Transcribed_RNA"/>
</dbReference>
<comment type="subcellular location">
    <subcellularLocation>
        <location evidence="1">Peroxisome membrane</location>
        <topology evidence="1">Multi-pass membrane protein</topology>
    </subcellularLocation>
</comment>
<dbReference type="GO" id="GO:0042802">
    <property type="term" value="F:identical protein binding"/>
    <property type="evidence" value="ECO:0007669"/>
    <property type="project" value="UniProtKB-ARBA"/>
</dbReference>
<evidence type="ECO:0000313" key="6">
    <source>
        <dbReference type="EMBL" id="CAD8215896.1"/>
    </source>
</evidence>
<dbReference type="GO" id="GO:0044375">
    <property type="term" value="P:regulation of peroxisome size"/>
    <property type="evidence" value="ECO:0007669"/>
    <property type="project" value="UniProtKB-ARBA"/>
</dbReference>
<dbReference type="PANTHER" id="PTHR12652">
    <property type="entry name" value="PEROXISOMAL BIOGENESIS FACTOR 11"/>
    <property type="match status" value="1"/>
</dbReference>
<evidence type="ECO:0000256" key="5">
    <source>
        <dbReference type="ARBA" id="ARBA00023140"/>
    </source>
</evidence>
<dbReference type="GO" id="GO:0016559">
    <property type="term" value="P:peroxisome fission"/>
    <property type="evidence" value="ECO:0007669"/>
    <property type="project" value="InterPro"/>
</dbReference>